<evidence type="ECO:0000313" key="2">
    <source>
        <dbReference type="Proteomes" id="UP000003231"/>
    </source>
</evidence>
<gene>
    <name evidence="1" type="primary">nagK</name>
    <name evidence="1" type="ORF">YPPY08_1937</name>
</gene>
<reference evidence="1 2" key="1">
    <citation type="submission" date="2012-05" db="EMBL/GenBank/DDBJ databases">
        <title>Genome sequence of Yersinia Pestis PY-08.</title>
        <authorList>
            <person name="Santana-Cruz I."/>
            <person name="Sengamalay N."/>
            <person name="McCracken C."/>
            <person name="Daugherty S.C."/>
            <person name="Maroo A."/>
            <person name="Vara P.G."/>
            <person name="Tallon L.J."/>
            <person name="Sadzewicz L."/>
            <person name="Vinetz J.M."/>
            <person name="Cespedes Zambrano M.J."/>
            <person name="Fraser-Liggett C.M."/>
            <person name="Tettelin H."/>
        </authorList>
    </citation>
    <scope>NUCLEOTIDE SEQUENCE [LARGE SCALE GENOMIC DNA]</scope>
    <source>
        <strain evidence="1 2">PY-08</strain>
    </source>
</reference>
<accession>A0AB72ZL29</accession>
<dbReference type="Proteomes" id="UP000003231">
    <property type="component" value="Unassembled WGS sequence"/>
</dbReference>
<name>A0AB72ZL29_YERPE</name>
<sequence length="50" mass="5705">MSNFEKIYQELPKRLPAHLLRVARLPRIEKARYGDSGGVRGAAFLHLAEK</sequence>
<evidence type="ECO:0000313" key="1">
    <source>
        <dbReference type="EMBL" id="EIR19906.1"/>
    </source>
</evidence>
<keyword evidence="1" id="KW-0418">Kinase</keyword>
<dbReference type="EMBL" id="AKRT01000257">
    <property type="protein sequence ID" value="EIR19906.1"/>
    <property type="molecule type" value="Genomic_DNA"/>
</dbReference>
<organism evidence="1 2">
    <name type="scientific">Yersinia pestis PY-08</name>
    <dbReference type="NCBI Taxonomy" id="992134"/>
    <lineage>
        <taxon>Bacteria</taxon>
        <taxon>Pseudomonadati</taxon>
        <taxon>Pseudomonadota</taxon>
        <taxon>Gammaproteobacteria</taxon>
        <taxon>Enterobacterales</taxon>
        <taxon>Yersiniaceae</taxon>
        <taxon>Yersinia</taxon>
    </lineage>
</organism>
<keyword evidence="1" id="KW-0808">Transferase</keyword>
<dbReference type="GO" id="GO:0016301">
    <property type="term" value="F:kinase activity"/>
    <property type="evidence" value="ECO:0007669"/>
    <property type="project" value="UniProtKB-KW"/>
</dbReference>
<comment type="caution">
    <text evidence="1">The sequence shown here is derived from an EMBL/GenBank/DDBJ whole genome shotgun (WGS) entry which is preliminary data.</text>
</comment>
<protein>
    <submittedName>
        <fullName evidence="1">N-acetyl-D-glucosamine kinase</fullName>
    </submittedName>
</protein>
<dbReference type="AlphaFoldDB" id="A0AB72ZL29"/>
<proteinExistence type="predicted"/>